<proteinExistence type="predicted"/>
<protein>
    <submittedName>
        <fullName evidence="2">Uncharacterized protein</fullName>
    </submittedName>
</protein>
<comment type="caution">
    <text evidence="2">The sequence shown here is derived from an EMBL/GenBank/DDBJ whole genome shotgun (WGS) entry which is preliminary data.</text>
</comment>
<evidence type="ECO:0000256" key="1">
    <source>
        <dbReference type="SAM" id="MobiDB-lite"/>
    </source>
</evidence>
<dbReference type="Proteomes" id="UP000604825">
    <property type="component" value="Unassembled WGS sequence"/>
</dbReference>
<feature type="region of interest" description="Disordered" evidence="1">
    <location>
        <begin position="33"/>
        <end position="84"/>
    </location>
</feature>
<dbReference type="AlphaFoldDB" id="A0A811SJ53"/>
<feature type="compositionally biased region" description="Basic residues" evidence="1">
    <location>
        <begin position="39"/>
        <end position="50"/>
    </location>
</feature>
<name>A0A811SJ53_9POAL</name>
<keyword evidence="3" id="KW-1185">Reference proteome</keyword>
<organism evidence="2 3">
    <name type="scientific">Miscanthus lutarioriparius</name>
    <dbReference type="NCBI Taxonomy" id="422564"/>
    <lineage>
        <taxon>Eukaryota</taxon>
        <taxon>Viridiplantae</taxon>
        <taxon>Streptophyta</taxon>
        <taxon>Embryophyta</taxon>
        <taxon>Tracheophyta</taxon>
        <taxon>Spermatophyta</taxon>
        <taxon>Magnoliopsida</taxon>
        <taxon>Liliopsida</taxon>
        <taxon>Poales</taxon>
        <taxon>Poaceae</taxon>
        <taxon>PACMAD clade</taxon>
        <taxon>Panicoideae</taxon>
        <taxon>Andropogonodae</taxon>
        <taxon>Andropogoneae</taxon>
        <taxon>Saccharinae</taxon>
        <taxon>Miscanthus</taxon>
    </lineage>
</organism>
<reference evidence="2" key="1">
    <citation type="submission" date="2020-10" db="EMBL/GenBank/DDBJ databases">
        <authorList>
            <person name="Han B."/>
            <person name="Lu T."/>
            <person name="Zhao Q."/>
            <person name="Huang X."/>
            <person name="Zhao Y."/>
        </authorList>
    </citation>
    <scope>NUCLEOTIDE SEQUENCE</scope>
</reference>
<gene>
    <name evidence="2" type="ORF">NCGR_LOCUS65511</name>
</gene>
<sequence>MSWRPESNTSWRTKSIPSGYGRPRRMCLACEVRQAATPPRRRREQGHGRRPLAAGRPRRMGAAGEGACPWPTSTDRRLTGDRSRRAHVPVAAACWVPSPGSGRSMPEYSSSASPAIGVTFARFPRHGVSYAQQEDQEPPPDFRLQQTQSPNGTGWPATVRSSTTSTKYRPRPGYKKATKHRLSLGTDVEASKHNPKHRVSFCSSGIEECKEKLYCQCKGCSCKNTWESYECSCGDDNMLYMREHDTCISTFLVMRST</sequence>
<dbReference type="EMBL" id="CAJGYO010000207">
    <property type="protein sequence ID" value="CAD6341413.1"/>
    <property type="molecule type" value="Genomic_DNA"/>
</dbReference>
<feature type="compositionally biased region" description="Low complexity" evidence="1">
    <location>
        <begin position="51"/>
        <end position="67"/>
    </location>
</feature>
<dbReference type="OrthoDB" id="10045365at2759"/>
<accession>A0A811SJ53</accession>
<feature type="compositionally biased region" description="Basic residues" evidence="1">
    <location>
        <begin position="168"/>
        <end position="180"/>
    </location>
</feature>
<evidence type="ECO:0000313" key="2">
    <source>
        <dbReference type="EMBL" id="CAD6341413.1"/>
    </source>
</evidence>
<feature type="compositionally biased region" description="Basic and acidic residues" evidence="1">
    <location>
        <begin position="74"/>
        <end position="83"/>
    </location>
</feature>
<feature type="region of interest" description="Disordered" evidence="1">
    <location>
        <begin position="130"/>
        <end position="180"/>
    </location>
</feature>
<evidence type="ECO:0000313" key="3">
    <source>
        <dbReference type="Proteomes" id="UP000604825"/>
    </source>
</evidence>